<feature type="domain" description="DUF4185" evidence="1">
    <location>
        <begin position="53"/>
        <end position="363"/>
    </location>
</feature>
<dbReference type="InterPro" id="IPR006311">
    <property type="entry name" value="TAT_signal"/>
</dbReference>
<evidence type="ECO:0000313" key="2">
    <source>
        <dbReference type="EMBL" id="RRD03696.1"/>
    </source>
</evidence>
<protein>
    <submittedName>
        <fullName evidence="2">DUF4185 domain-containing protein</fullName>
    </submittedName>
</protein>
<proteinExistence type="predicted"/>
<dbReference type="RefSeq" id="WP_124845571.1">
    <property type="nucleotide sequence ID" value="NZ_RQZG01000017.1"/>
</dbReference>
<evidence type="ECO:0000259" key="1">
    <source>
        <dbReference type="Pfam" id="PF13810"/>
    </source>
</evidence>
<dbReference type="Pfam" id="PF13810">
    <property type="entry name" value="DUF4185"/>
    <property type="match status" value="1"/>
</dbReference>
<accession>A0A3P1T4F7</accession>
<sequence>MSVSRRNLGRAVVGGAALAGVWAVFPGAHPRATAQGAAVFRRRLTGADMYPAHNWRVGGTDLGIPYVLENGSIGYLMGDTFAGPWPESGGDHRSPVMLRSAVDPGAPDGIVFDSAAKVAGHGRAPELMHNAHGGWVGGRRELTVIPNDGISFPETGRQVVSFMSMESWDGPFFRSGFAGLAWSDNGNDFHRTELRWDNNGDNTDPFQMWTMQRDGDHVYVFSVRAGRQHGPMMLRRVRWDRMFWPDEYEGWGWNGTDWGWGRPCTGILHERFGEPSVRRLGDGTWAMAYMDYARNQLVTRTASRPDGIWSEPKVQIEHVMNWNLYGGFVHPWSTTRPGGLHLIVSRWARDQQGRSIAYHVEQYQGTL</sequence>
<dbReference type="InterPro" id="IPR025442">
    <property type="entry name" value="DUF4185"/>
</dbReference>
<name>A0A3P1T4F7_9ACTN</name>
<reference evidence="2 3" key="1">
    <citation type="submission" date="2018-11" db="EMBL/GenBank/DDBJ databases">
        <title>Genomes From Bacteria Associated with the Canine Oral Cavity: a Test Case for Automated Genome-Based Taxonomic Assignment.</title>
        <authorList>
            <person name="Coil D.A."/>
            <person name="Jospin G."/>
            <person name="Darling A.E."/>
            <person name="Wallis C."/>
            <person name="Davis I.J."/>
            <person name="Harris S."/>
            <person name="Eisen J.A."/>
            <person name="Holcombe L.J."/>
            <person name="O'Flynn C."/>
        </authorList>
    </citation>
    <scope>NUCLEOTIDE SEQUENCE [LARGE SCALE GENOMIC DNA]</scope>
    <source>
        <strain evidence="2 3">OH887_COT-365</strain>
    </source>
</reference>
<gene>
    <name evidence="2" type="ORF">EII34_12875</name>
</gene>
<comment type="caution">
    <text evidence="2">The sequence shown here is derived from an EMBL/GenBank/DDBJ whole genome shotgun (WGS) entry which is preliminary data.</text>
</comment>
<dbReference type="EMBL" id="RQZG01000017">
    <property type="protein sequence ID" value="RRD03696.1"/>
    <property type="molecule type" value="Genomic_DNA"/>
</dbReference>
<dbReference type="OrthoDB" id="284233at2"/>
<dbReference type="AlphaFoldDB" id="A0A3P1T4F7"/>
<dbReference type="PROSITE" id="PS51318">
    <property type="entry name" value="TAT"/>
    <property type="match status" value="1"/>
</dbReference>
<evidence type="ECO:0000313" key="3">
    <source>
        <dbReference type="Proteomes" id="UP000280819"/>
    </source>
</evidence>
<organism evidence="2 3">
    <name type="scientific">Arachnia propionica</name>
    <dbReference type="NCBI Taxonomy" id="1750"/>
    <lineage>
        <taxon>Bacteria</taxon>
        <taxon>Bacillati</taxon>
        <taxon>Actinomycetota</taxon>
        <taxon>Actinomycetes</taxon>
        <taxon>Propionibacteriales</taxon>
        <taxon>Propionibacteriaceae</taxon>
        <taxon>Arachnia</taxon>
    </lineage>
</organism>
<dbReference type="Proteomes" id="UP000280819">
    <property type="component" value="Unassembled WGS sequence"/>
</dbReference>